<dbReference type="Proteomes" id="UP000027037">
    <property type="component" value="Unassembled WGS sequence"/>
</dbReference>
<sequence>MEFWIRTGAMIIISGYYRGPELKGARISDAIGTAIKAMERARKPKYQGTLGEVPHVNAVFVVEGSLGKPEFNDMQVGPYSRKDKCLQVEIAVPQSVIDEGRLRDAIVLGLRGANAVAFHFFDEKGMEFPLRDAEALVTRVGEELGEFA</sequence>
<dbReference type="EMBL" id="AWFF01000071">
    <property type="protein sequence ID" value="KCZ52155.1"/>
    <property type="molecule type" value="Genomic_DNA"/>
</dbReference>
<gene>
    <name evidence="1" type="ORF">HY29_18260</name>
</gene>
<evidence type="ECO:0000313" key="2">
    <source>
        <dbReference type="Proteomes" id="UP000027037"/>
    </source>
</evidence>
<keyword evidence="2" id="KW-1185">Reference proteome</keyword>
<comment type="caution">
    <text evidence="1">The sequence shown here is derived from an EMBL/GenBank/DDBJ whole genome shotgun (WGS) entry which is preliminary data.</text>
</comment>
<proteinExistence type="predicted"/>
<name>A0A062U7Q7_9PROT</name>
<organism evidence="1 2">
    <name type="scientific">Hyphomonas beringensis</name>
    <dbReference type="NCBI Taxonomy" id="1280946"/>
    <lineage>
        <taxon>Bacteria</taxon>
        <taxon>Pseudomonadati</taxon>
        <taxon>Pseudomonadota</taxon>
        <taxon>Alphaproteobacteria</taxon>
        <taxon>Hyphomonadales</taxon>
        <taxon>Hyphomonadaceae</taxon>
        <taxon>Hyphomonas</taxon>
    </lineage>
</organism>
<accession>A0A062U7Q7</accession>
<protein>
    <submittedName>
        <fullName evidence="1">Uncharacterized protein</fullName>
    </submittedName>
</protein>
<reference evidence="1 2" key="1">
    <citation type="journal article" date="2014" name="Antonie Van Leeuwenhoek">
        <title>Hyphomonas beringensis sp. nov. and Hyphomonas chukchiensis sp. nov., isolated from surface seawater of the Bering Sea and Chukchi Sea.</title>
        <authorList>
            <person name="Li C."/>
            <person name="Lai Q."/>
            <person name="Li G."/>
            <person name="Dong C."/>
            <person name="Wang J."/>
            <person name="Liao Y."/>
            <person name="Shao Z."/>
        </authorList>
    </citation>
    <scope>NUCLEOTIDE SEQUENCE [LARGE SCALE GENOMIC DNA]</scope>
    <source>
        <strain evidence="1 2">25B14_1</strain>
    </source>
</reference>
<dbReference type="OrthoDB" id="9204620at2"/>
<evidence type="ECO:0000313" key="1">
    <source>
        <dbReference type="EMBL" id="KCZ52155.1"/>
    </source>
</evidence>
<dbReference type="AlphaFoldDB" id="A0A062U7Q7"/>
<dbReference type="RefSeq" id="WP_034798553.1">
    <property type="nucleotide sequence ID" value="NZ_AWFF01000071.1"/>
</dbReference>